<dbReference type="InterPro" id="IPR018200">
    <property type="entry name" value="USP_CS"/>
</dbReference>
<evidence type="ECO:0000313" key="9">
    <source>
        <dbReference type="EMBL" id="CAB4255527.1"/>
    </source>
</evidence>
<evidence type="ECO:0000256" key="1">
    <source>
        <dbReference type="ARBA" id="ARBA00000707"/>
    </source>
</evidence>
<evidence type="ECO:0000256" key="5">
    <source>
        <dbReference type="ARBA" id="ARBA00022801"/>
    </source>
</evidence>
<keyword evidence="6 7" id="KW-0788">Thiol protease</keyword>
<dbReference type="EC" id="3.4.19.12" evidence="7"/>
<evidence type="ECO:0000256" key="2">
    <source>
        <dbReference type="ARBA" id="ARBA00009085"/>
    </source>
</evidence>
<comment type="caution">
    <text evidence="9">The sequence shown here is derived from an EMBL/GenBank/DDBJ whole genome shotgun (WGS) entry which is preliminary data.</text>
</comment>
<dbReference type="EMBL" id="CAEFZW010000006">
    <property type="protein sequence ID" value="CAB4255527.1"/>
    <property type="molecule type" value="Genomic_DNA"/>
</dbReference>
<dbReference type="CDD" id="cd02674">
    <property type="entry name" value="Peptidase_C19R"/>
    <property type="match status" value="1"/>
</dbReference>
<dbReference type="SUPFAM" id="SSF54001">
    <property type="entry name" value="Cysteine proteinases"/>
    <property type="match status" value="1"/>
</dbReference>
<dbReference type="PROSITE" id="PS00972">
    <property type="entry name" value="USP_1"/>
    <property type="match status" value="1"/>
</dbReference>
<keyword evidence="4 7" id="KW-0833">Ubl conjugation pathway</keyword>
<evidence type="ECO:0000256" key="3">
    <source>
        <dbReference type="ARBA" id="ARBA00022670"/>
    </source>
</evidence>
<organism evidence="9 10">
    <name type="scientific">Maudiozyma barnettii</name>
    <dbReference type="NCBI Taxonomy" id="61262"/>
    <lineage>
        <taxon>Eukaryota</taxon>
        <taxon>Fungi</taxon>
        <taxon>Dikarya</taxon>
        <taxon>Ascomycota</taxon>
        <taxon>Saccharomycotina</taxon>
        <taxon>Saccharomycetes</taxon>
        <taxon>Saccharomycetales</taxon>
        <taxon>Saccharomycetaceae</taxon>
        <taxon>Maudiozyma</taxon>
    </lineage>
</organism>
<dbReference type="Proteomes" id="UP000644660">
    <property type="component" value="Unassembled WGS sequence"/>
</dbReference>
<keyword evidence="5 7" id="KW-0378">Hydrolase</keyword>
<dbReference type="RefSeq" id="XP_041407371.1">
    <property type="nucleotide sequence ID" value="XM_041551437.1"/>
</dbReference>
<sequence length="628" mass="73313">MDLIEPIAPNNGINYFSKDVNSFILEYGNVTDVGRLLSTSSLLLNHYNELTKFLFQTLNVIDCNRLYLDELYKITYDYYQKLFYLIFVKDKINNNLPLNTELTQLRNTLRTSLINDVSIIRIRKYMRNNVNLQETRCFLEVNRIETRELQSAVQSNTSIIIEYRPFDTSGTNNEYFNDSIIIYPSIGSEFTTFDFETLIQNCSSTKQSLLLKEISKFNEIILCLPSPDFIQLLPLFITFVKYFISLNTSVPSIKAYYLNLNDLVKQSETSGQIFNTNSFTNQNNKNIIVGLENEYNSCYMNCIIQCLLEINELSSMLISNSFLNNIDYINPKNSKGTIITALARLEQTMVKSSLSNKMFDQQKTSSCLQLKKCCGTINQMFNSNHEEDCLEFCEFLINSMHDDLKKGTFIRVPQTNINGNKNQKNFEEQAYFAWYSYLEKEFNLIVELFQGQMASILHCQYCLYQSNTFQVFSTLSLTLPPHPSCYIHECINQFYRPENLMGNNEWECSNCKMKRPATQRLQITKFPKILIVQLNRFSNYMNKNTCYVKYPPILDLSVYRNTENIIPKYSLFGVTCHTGTMDAGHYSSYVKKQEDSWWHFDDAKCRPVHFANEFISPNAYVLFYKMIE</sequence>
<evidence type="ECO:0000313" key="10">
    <source>
        <dbReference type="Proteomes" id="UP000644660"/>
    </source>
</evidence>
<dbReference type="GO" id="GO:0006508">
    <property type="term" value="P:proteolysis"/>
    <property type="evidence" value="ECO:0007669"/>
    <property type="project" value="UniProtKB-KW"/>
</dbReference>
<comment type="similarity">
    <text evidence="2 7">Belongs to the peptidase C19 family.</text>
</comment>
<dbReference type="Gene3D" id="3.90.70.10">
    <property type="entry name" value="Cysteine proteinases"/>
    <property type="match status" value="1"/>
</dbReference>
<proteinExistence type="inferred from homology"/>
<dbReference type="GeneID" id="64858575"/>
<reference evidence="9 10" key="1">
    <citation type="submission" date="2020-05" db="EMBL/GenBank/DDBJ databases">
        <authorList>
            <person name="Casaregola S."/>
            <person name="Devillers H."/>
            <person name="Grondin C."/>
        </authorList>
    </citation>
    <scope>NUCLEOTIDE SEQUENCE [LARGE SCALE GENOMIC DNA]</scope>
    <source>
        <strain evidence="9 10">CLIB 1767</strain>
    </source>
</reference>
<evidence type="ECO:0000256" key="7">
    <source>
        <dbReference type="RuleBase" id="RU366025"/>
    </source>
</evidence>
<dbReference type="PANTHER" id="PTHR21646:SF95">
    <property type="entry name" value="UBIQUITIN CARBOXYL-TERMINAL HYDROLASE 4-RELATED"/>
    <property type="match status" value="1"/>
</dbReference>
<dbReference type="InterPro" id="IPR050185">
    <property type="entry name" value="Ub_carboxyl-term_hydrolase"/>
</dbReference>
<dbReference type="GO" id="GO:0016579">
    <property type="term" value="P:protein deubiquitination"/>
    <property type="evidence" value="ECO:0007669"/>
    <property type="project" value="InterPro"/>
</dbReference>
<dbReference type="OrthoDB" id="4064762at2759"/>
<dbReference type="GO" id="GO:0004843">
    <property type="term" value="F:cysteine-type deubiquitinase activity"/>
    <property type="evidence" value="ECO:0007669"/>
    <property type="project" value="UniProtKB-UniRule"/>
</dbReference>
<evidence type="ECO:0000259" key="8">
    <source>
        <dbReference type="PROSITE" id="PS50235"/>
    </source>
</evidence>
<dbReference type="InterPro" id="IPR038765">
    <property type="entry name" value="Papain-like_cys_pep_sf"/>
</dbReference>
<evidence type="ECO:0000256" key="4">
    <source>
        <dbReference type="ARBA" id="ARBA00022786"/>
    </source>
</evidence>
<dbReference type="PROSITE" id="PS00973">
    <property type="entry name" value="USP_2"/>
    <property type="match status" value="1"/>
</dbReference>
<dbReference type="PANTHER" id="PTHR21646">
    <property type="entry name" value="UBIQUITIN CARBOXYL-TERMINAL HYDROLASE"/>
    <property type="match status" value="1"/>
</dbReference>
<evidence type="ECO:0000256" key="6">
    <source>
        <dbReference type="ARBA" id="ARBA00022807"/>
    </source>
</evidence>
<gene>
    <name evidence="9" type="ORF">KABA2_06S07480</name>
</gene>
<dbReference type="Pfam" id="PF00443">
    <property type="entry name" value="UCH"/>
    <property type="match status" value="1"/>
</dbReference>
<dbReference type="InterPro" id="IPR001394">
    <property type="entry name" value="Peptidase_C19_UCH"/>
</dbReference>
<dbReference type="AlphaFoldDB" id="A0A8H2ZIH8"/>
<accession>A0A8H2ZIH8</accession>
<dbReference type="InterPro" id="IPR028889">
    <property type="entry name" value="USP"/>
</dbReference>
<dbReference type="PROSITE" id="PS50235">
    <property type="entry name" value="USP_3"/>
    <property type="match status" value="1"/>
</dbReference>
<feature type="domain" description="USP" evidence="8">
    <location>
        <begin position="289"/>
        <end position="627"/>
    </location>
</feature>
<keyword evidence="10" id="KW-1185">Reference proteome</keyword>
<keyword evidence="3 7" id="KW-0645">Protease</keyword>
<protein>
    <recommendedName>
        <fullName evidence="7">Ubiquitin carboxyl-terminal hydrolase</fullName>
        <ecNumber evidence="7">3.4.19.12</ecNumber>
    </recommendedName>
</protein>
<name>A0A8H2ZIH8_9SACH</name>
<comment type="catalytic activity">
    <reaction evidence="1 7">
        <text>Thiol-dependent hydrolysis of ester, thioester, amide, peptide and isopeptide bonds formed by the C-terminal Gly of ubiquitin (a 76-residue protein attached to proteins as an intracellular targeting signal).</text>
        <dbReference type="EC" id="3.4.19.12"/>
    </reaction>
</comment>